<proteinExistence type="predicted"/>
<protein>
    <submittedName>
        <fullName evidence="4">Response regulator</fullName>
    </submittedName>
</protein>
<dbReference type="InterPro" id="IPR001789">
    <property type="entry name" value="Sig_transdc_resp-reg_receiver"/>
</dbReference>
<dbReference type="InterPro" id="IPR050595">
    <property type="entry name" value="Bact_response_regulator"/>
</dbReference>
<dbReference type="Gene3D" id="3.40.50.2300">
    <property type="match status" value="1"/>
</dbReference>
<dbReference type="PANTHER" id="PTHR44591">
    <property type="entry name" value="STRESS RESPONSE REGULATOR PROTEIN 1"/>
    <property type="match status" value="1"/>
</dbReference>
<dbReference type="InterPro" id="IPR011006">
    <property type="entry name" value="CheY-like_superfamily"/>
</dbReference>
<dbReference type="Proteomes" id="UP001205906">
    <property type="component" value="Unassembled WGS sequence"/>
</dbReference>
<evidence type="ECO:0000256" key="1">
    <source>
        <dbReference type="ARBA" id="ARBA00022553"/>
    </source>
</evidence>
<reference evidence="4 5" key="1">
    <citation type="submission" date="2022-06" db="EMBL/GenBank/DDBJ databases">
        <title>Mesorhizobium sp. strain RP14 Genome sequencing and assembly.</title>
        <authorList>
            <person name="Kim I."/>
        </authorList>
    </citation>
    <scope>NUCLEOTIDE SEQUENCE [LARGE SCALE GENOMIC DNA]</scope>
    <source>
        <strain evidence="5">RP14(2022)</strain>
    </source>
</reference>
<evidence type="ECO:0000259" key="3">
    <source>
        <dbReference type="PROSITE" id="PS50110"/>
    </source>
</evidence>
<gene>
    <name evidence="4" type="ORF">NGM99_04715</name>
</gene>
<organism evidence="4 5">
    <name type="scientific">Mesorhizobium liriopis</name>
    <dbReference type="NCBI Taxonomy" id="2953882"/>
    <lineage>
        <taxon>Bacteria</taxon>
        <taxon>Pseudomonadati</taxon>
        <taxon>Pseudomonadota</taxon>
        <taxon>Alphaproteobacteria</taxon>
        <taxon>Hyphomicrobiales</taxon>
        <taxon>Phyllobacteriaceae</taxon>
        <taxon>Mesorhizobium</taxon>
    </lineage>
</organism>
<keyword evidence="5" id="KW-1185">Reference proteome</keyword>
<evidence type="ECO:0000313" key="5">
    <source>
        <dbReference type="Proteomes" id="UP001205906"/>
    </source>
</evidence>
<feature type="modified residue" description="4-aspartylphosphate" evidence="2">
    <location>
        <position position="54"/>
    </location>
</feature>
<name>A0ABT1C3K6_9HYPH</name>
<dbReference type="RefSeq" id="WP_252816483.1">
    <property type="nucleotide sequence ID" value="NZ_JAMXQS010000002.1"/>
</dbReference>
<feature type="domain" description="Response regulatory" evidence="3">
    <location>
        <begin position="4"/>
        <end position="115"/>
    </location>
</feature>
<dbReference type="EMBL" id="JAMXQS010000002">
    <property type="protein sequence ID" value="MCO6049088.1"/>
    <property type="molecule type" value="Genomic_DNA"/>
</dbReference>
<sequence length="131" mass="14100">MAKSVLIVEDELFVAMDIQDMLEAAGFETIGPCDTVTEALATIEVALPDCAVLDVKLRDGEVFAVADRLDALGVPIIFHSGHADGRALTERYEGARFFSKPCAPSVLERAVIQAATTFHPVEQPLVQVSET</sequence>
<accession>A0ABT1C3K6</accession>
<dbReference type="SMART" id="SM00448">
    <property type="entry name" value="REC"/>
    <property type="match status" value="1"/>
</dbReference>
<dbReference type="Pfam" id="PF00072">
    <property type="entry name" value="Response_reg"/>
    <property type="match status" value="1"/>
</dbReference>
<comment type="caution">
    <text evidence="4">The sequence shown here is derived from an EMBL/GenBank/DDBJ whole genome shotgun (WGS) entry which is preliminary data.</text>
</comment>
<evidence type="ECO:0000256" key="2">
    <source>
        <dbReference type="PROSITE-ProRule" id="PRU00169"/>
    </source>
</evidence>
<dbReference type="SUPFAM" id="SSF52172">
    <property type="entry name" value="CheY-like"/>
    <property type="match status" value="1"/>
</dbReference>
<dbReference type="PROSITE" id="PS50110">
    <property type="entry name" value="RESPONSE_REGULATORY"/>
    <property type="match status" value="1"/>
</dbReference>
<dbReference type="PANTHER" id="PTHR44591:SF24">
    <property type="entry name" value="PROTEIN-GLUTAMATE METHYLESTERASE_PROTEIN-GLUTAMINE GLUTAMINASE 1"/>
    <property type="match status" value="1"/>
</dbReference>
<evidence type="ECO:0000313" key="4">
    <source>
        <dbReference type="EMBL" id="MCO6049088.1"/>
    </source>
</evidence>
<keyword evidence="1 2" id="KW-0597">Phosphoprotein</keyword>